<protein>
    <recommendedName>
        <fullName evidence="3">HEAT repeat protein</fullName>
    </recommendedName>
</protein>
<evidence type="ECO:0008006" key="3">
    <source>
        <dbReference type="Google" id="ProtNLM"/>
    </source>
</evidence>
<accession>A0A4Q7PJI9</accession>
<comment type="caution">
    <text evidence="1">The sequence shown here is derived from an EMBL/GenBank/DDBJ whole genome shotgun (WGS) entry which is preliminary data.</text>
</comment>
<gene>
    <name evidence="1" type="ORF">EV209_1294</name>
</gene>
<dbReference type="OrthoDB" id="8812152at2"/>
<reference evidence="1 2" key="1">
    <citation type="submission" date="2019-02" db="EMBL/GenBank/DDBJ databases">
        <title>Genomic Encyclopedia of Type Strains, Phase IV (KMG-IV): sequencing the most valuable type-strain genomes for metagenomic binning, comparative biology and taxonomic classification.</title>
        <authorList>
            <person name="Goeker M."/>
        </authorList>
    </citation>
    <scope>NUCLEOTIDE SEQUENCE [LARGE SCALE GENOMIC DNA]</scope>
    <source>
        <strain evidence="1 2">DSM 29486</strain>
    </source>
</reference>
<dbReference type="AlphaFoldDB" id="A0A4Q7PJI9"/>
<proteinExistence type="predicted"/>
<dbReference type="RefSeq" id="WP_130434260.1">
    <property type="nucleotide sequence ID" value="NZ_SGXF01000002.1"/>
</dbReference>
<organism evidence="1 2">
    <name type="scientific">Cuneatibacter caecimuris</name>
    <dbReference type="NCBI Taxonomy" id="1796618"/>
    <lineage>
        <taxon>Bacteria</taxon>
        <taxon>Bacillati</taxon>
        <taxon>Bacillota</taxon>
        <taxon>Clostridia</taxon>
        <taxon>Lachnospirales</taxon>
        <taxon>Lachnospiraceae</taxon>
        <taxon>Cuneatibacter</taxon>
    </lineage>
</organism>
<dbReference type="Proteomes" id="UP000292927">
    <property type="component" value="Unassembled WGS sequence"/>
</dbReference>
<dbReference type="EMBL" id="SGXF01000002">
    <property type="protein sequence ID" value="RZT00861.1"/>
    <property type="molecule type" value="Genomic_DNA"/>
</dbReference>
<evidence type="ECO:0000313" key="1">
    <source>
        <dbReference type="EMBL" id="RZT00861.1"/>
    </source>
</evidence>
<keyword evidence="2" id="KW-1185">Reference proteome</keyword>
<evidence type="ECO:0000313" key="2">
    <source>
        <dbReference type="Proteomes" id="UP000292927"/>
    </source>
</evidence>
<sequence>MKKNDKMRLHMLLEEFWNWFGYTKEEYAQMNMQFDPGEFMFPKWEELIKNIKYYISQGTDDEDIIDDILTVMALDNESENVLDDIVENANDEFCLKIIEKGVNHIQHEARWQVAEIILHRKPDNAIRWLDELMLDKDDYVKKRAENAKDLYDEVL</sequence>
<name>A0A4Q7PJI9_9FIRM</name>